<dbReference type="EMBL" id="BSFM01000017">
    <property type="protein sequence ID" value="GLK85909.1"/>
    <property type="molecule type" value="Genomic_DNA"/>
</dbReference>
<dbReference type="GO" id="GO:0006351">
    <property type="term" value="P:DNA-templated transcription"/>
    <property type="evidence" value="ECO:0007669"/>
    <property type="project" value="TreeGrafter"/>
</dbReference>
<dbReference type="Pfam" id="PF00126">
    <property type="entry name" value="HTH_1"/>
    <property type="match status" value="1"/>
</dbReference>
<keyword evidence="4" id="KW-0804">Transcription</keyword>
<dbReference type="PANTHER" id="PTHR30537:SF72">
    <property type="entry name" value="LYSR FAMILY TRANSCRIPTIONAL REGULATOR"/>
    <property type="match status" value="1"/>
</dbReference>
<dbReference type="InterPro" id="IPR036390">
    <property type="entry name" value="WH_DNA-bd_sf"/>
</dbReference>
<dbReference type="FunFam" id="1.10.10.10:FF:000001">
    <property type="entry name" value="LysR family transcriptional regulator"/>
    <property type="match status" value="1"/>
</dbReference>
<dbReference type="GO" id="GO:0003700">
    <property type="term" value="F:DNA-binding transcription factor activity"/>
    <property type="evidence" value="ECO:0007669"/>
    <property type="project" value="InterPro"/>
</dbReference>
<dbReference type="Proteomes" id="UP001143330">
    <property type="component" value="Unassembled WGS sequence"/>
</dbReference>
<keyword evidence="3" id="KW-0238">DNA-binding</keyword>
<dbReference type="InterPro" id="IPR005119">
    <property type="entry name" value="LysR_subst-bd"/>
</dbReference>
<proteinExistence type="inferred from homology"/>
<reference evidence="6" key="1">
    <citation type="journal article" date="2014" name="Int. J. Syst. Evol. Microbiol.">
        <title>Complete genome sequence of Corynebacterium casei LMG S-19264T (=DSM 44701T), isolated from a smear-ripened cheese.</title>
        <authorList>
            <consortium name="US DOE Joint Genome Institute (JGI-PGF)"/>
            <person name="Walter F."/>
            <person name="Albersmeier A."/>
            <person name="Kalinowski J."/>
            <person name="Ruckert C."/>
        </authorList>
    </citation>
    <scope>NUCLEOTIDE SEQUENCE</scope>
    <source>
        <strain evidence="6">VKM B-2789</strain>
    </source>
</reference>
<dbReference type="PROSITE" id="PS50931">
    <property type="entry name" value="HTH_LYSR"/>
    <property type="match status" value="1"/>
</dbReference>
<dbReference type="AlphaFoldDB" id="A0A9W6K1S0"/>
<dbReference type="Gene3D" id="3.40.190.290">
    <property type="match status" value="1"/>
</dbReference>
<accession>A0A9W6K1S0</accession>
<evidence type="ECO:0000259" key="5">
    <source>
        <dbReference type="PROSITE" id="PS50931"/>
    </source>
</evidence>
<name>A0A9W6K1S0_9HYPH</name>
<feature type="domain" description="HTH lysR-type" evidence="5">
    <location>
        <begin position="11"/>
        <end position="63"/>
    </location>
</feature>
<dbReference type="Gene3D" id="1.10.10.10">
    <property type="entry name" value="Winged helix-like DNA-binding domain superfamily/Winged helix DNA-binding domain"/>
    <property type="match status" value="1"/>
</dbReference>
<keyword evidence="7" id="KW-1185">Reference proteome</keyword>
<dbReference type="Pfam" id="PF03466">
    <property type="entry name" value="LysR_substrate"/>
    <property type="match status" value="1"/>
</dbReference>
<dbReference type="GO" id="GO:0043565">
    <property type="term" value="F:sequence-specific DNA binding"/>
    <property type="evidence" value="ECO:0007669"/>
    <property type="project" value="TreeGrafter"/>
</dbReference>
<organism evidence="6 7">
    <name type="scientific">Ancylobacter defluvii</name>
    <dbReference type="NCBI Taxonomy" id="1282440"/>
    <lineage>
        <taxon>Bacteria</taxon>
        <taxon>Pseudomonadati</taxon>
        <taxon>Pseudomonadota</taxon>
        <taxon>Alphaproteobacteria</taxon>
        <taxon>Hyphomicrobiales</taxon>
        <taxon>Xanthobacteraceae</taxon>
        <taxon>Ancylobacter</taxon>
    </lineage>
</organism>
<evidence type="ECO:0000256" key="2">
    <source>
        <dbReference type="ARBA" id="ARBA00023015"/>
    </source>
</evidence>
<dbReference type="InterPro" id="IPR036388">
    <property type="entry name" value="WH-like_DNA-bd_sf"/>
</dbReference>
<keyword evidence="2" id="KW-0805">Transcription regulation</keyword>
<gene>
    <name evidence="6" type="ORF">GCM10017653_39790</name>
</gene>
<comment type="caution">
    <text evidence="6">The sequence shown here is derived from an EMBL/GenBank/DDBJ whole genome shotgun (WGS) entry which is preliminary data.</text>
</comment>
<dbReference type="PANTHER" id="PTHR30537">
    <property type="entry name" value="HTH-TYPE TRANSCRIPTIONAL REGULATOR"/>
    <property type="match status" value="1"/>
</dbReference>
<comment type="similarity">
    <text evidence="1">Belongs to the LysR transcriptional regulatory family.</text>
</comment>
<dbReference type="SUPFAM" id="SSF53850">
    <property type="entry name" value="Periplasmic binding protein-like II"/>
    <property type="match status" value="1"/>
</dbReference>
<evidence type="ECO:0000256" key="4">
    <source>
        <dbReference type="ARBA" id="ARBA00023163"/>
    </source>
</evidence>
<dbReference type="InterPro" id="IPR058163">
    <property type="entry name" value="LysR-type_TF_proteobact-type"/>
</dbReference>
<protein>
    <submittedName>
        <fullName evidence="6">LysR family transcriptional regulator</fullName>
    </submittedName>
</protein>
<dbReference type="CDD" id="cd08476">
    <property type="entry name" value="PBP2_CrgA_like_7"/>
    <property type="match status" value="1"/>
</dbReference>
<dbReference type="SUPFAM" id="SSF46785">
    <property type="entry name" value="Winged helix' DNA-binding domain"/>
    <property type="match status" value="1"/>
</dbReference>
<evidence type="ECO:0000313" key="6">
    <source>
        <dbReference type="EMBL" id="GLK85909.1"/>
    </source>
</evidence>
<evidence type="ECO:0000256" key="1">
    <source>
        <dbReference type="ARBA" id="ARBA00009437"/>
    </source>
</evidence>
<evidence type="ECO:0000256" key="3">
    <source>
        <dbReference type="ARBA" id="ARBA00023125"/>
    </source>
</evidence>
<sequence>MASRVESIGAMQAFVQAADKRSFKLAGQTVGLTPSAVGKAIQKLEDQLGVRLFHRSTRSITITDEGLLFLDRCRRILAEVEAAQAELAVAGAAPRGRLKISLPVEPTLLLPVVSEFTEAYPDIELDLDINDRFVDVIEEGFDAVIRSGVPKDSRLLHRKLGTFEWRFVASPDYVGTYGAPMAASDLAGHRCLRHRYPETGRLMPWPVESVLEAAAVPVTIAANMMGPLLELAEKGRGIAFLPHFAVFRKIEAGLLVEVLPAQSKEVGSLNLLWPASRYPLPKVRVFVDFIATRLAREFVELRSTGSA</sequence>
<evidence type="ECO:0000313" key="7">
    <source>
        <dbReference type="Proteomes" id="UP001143330"/>
    </source>
</evidence>
<dbReference type="InterPro" id="IPR000847">
    <property type="entry name" value="LysR_HTH_N"/>
</dbReference>
<reference evidence="6" key="2">
    <citation type="submission" date="2023-01" db="EMBL/GenBank/DDBJ databases">
        <authorList>
            <person name="Sun Q."/>
            <person name="Evtushenko L."/>
        </authorList>
    </citation>
    <scope>NUCLEOTIDE SEQUENCE</scope>
    <source>
        <strain evidence="6">VKM B-2789</strain>
    </source>
</reference>